<evidence type="ECO:0000313" key="5">
    <source>
        <dbReference type="EMBL" id="CAD5118728.1"/>
    </source>
</evidence>
<comment type="similarity">
    <text evidence="2">Belongs to the tRNA methyltransferase O family.</text>
</comment>
<dbReference type="Gene3D" id="3.30.2310.10">
    <property type="entry name" value="YaeB-like"/>
    <property type="match status" value="1"/>
</dbReference>
<dbReference type="InterPro" id="IPR036413">
    <property type="entry name" value="YaeB-like_sf"/>
</dbReference>
<gene>
    <name evidence="5" type="ORF">DGYR_LOCUS7058</name>
</gene>
<feature type="domain" description="TsaA-like" evidence="4">
    <location>
        <begin position="32"/>
        <end position="170"/>
    </location>
</feature>
<evidence type="ECO:0000256" key="1">
    <source>
        <dbReference type="ARBA" id="ARBA00022691"/>
    </source>
</evidence>
<dbReference type="InterPro" id="IPR040372">
    <property type="entry name" value="YaeB-like"/>
</dbReference>
<dbReference type="InterPro" id="IPR023370">
    <property type="entry name" value="TrmO-like_N"/>
</dbReference>
<evidence type="ECO:0000259" key="4">
    <source>
        <dbReference type="PROSITE" id="PS51668"/>
    </source>
</evidence>
<dbReference type="InterPro" id="IPR036414">
    <property type="entry name" value="YaeB_N_sf"/>
</dbReference>
<dbReference type="InterPro" id="IPR041369">
    <property type="entry name" value="TrmO_C"/>
</dbReference>
<dbReference type="PANTHER" id="PTHR12818">
    <property type="entry name" value="TRNA (ADENINE(37)-N6)-METHYLTRANSFERASE"/>
    <property type="match status" value="1"/>
</dbReference>
<proteinExistence type="inferred from homology"/>
<dbReference type="EMBL" id="CAJFCJ010000009">
    <property type="protein sequence ID" value="CAD5118728.1"/>
    <property type="molecule type" value="Genomic_DNA"/>
</dbReference>
<dbReference type="PROSITE" id="PS01318">
    <property type="entry name" value="TSAA_1"/>
    <property type="match status" value="1"/>
</dbReference>
<name>A0A7I8VR37_9ANNE</name>
<evidence type="ECO:0000256" key="2">
    <source>
        <dbReference type="ARBA" id="ARBA00033753"/>
    </source>
</evidence>
<dbReference type="Pfam" id="PF18389">
    <property type="entry name" value="TrmO_C"/>
    <property type="match status" value="1"/>
</dbReference>
<keyword evidence="1" id="KW-0949">S-adenosyl-L-methionine</keyword>
<protein>
    <submittedName>
        <fullName evidence="5">DgyrCDS7409</fullName>
    </submittedName>
</protein>
<organism evidence="5 6">
    <name type="scientific">Dimorphilus gyrociliatus</name>
    <dbReference type="NCBI Taxonomy" id="2664684"/>
    <lineage>
        <taxon>Eukaryota</taxon>
        <taxon>Metazoa</taxon>
        <taxon>Spiralia</taxon>
        <taxon>Lophotrochozoa</taxon>
        <taxon>Annelida</taxon>
        <taxon>Polychaeta</taxon>
        <taxon>Polychaeta incertae sedis</taxon>
        <taxon>Dinophilidae</taxon>
        <taxon>Dimorphilus</taxon>
    </lineage>
</organism>
<dbReference type="AlphaFoldDB" id="A0A7I8VR37"/>
<sequence length="282" mass="31973">MEESKENNPVDCEGASSSLSSGDIKSIKTYSMKPIAYLQSVFKEKNGTPRQSNTCSEFRGKITIGKDLFTNPEHSLEGLSQFSHIWIIFIFHQSGSNFTKAKIKPPRLNNKKVGVFSCRSPHRPNPVGLTLAKLESIEDSTIYVSGIDIIDGTPILDVKPYISDYDYPKIVNELGLADKNYVNEEAHTAEVHSADWIAQANNESLTVRFTLRALNDLETIQVEESNNLKKAIVEVLRNDPRSVYRRKQCCDRLYYFSFNQIHVTCWFDDDQAEVLKVKQVSN</sequence>
<dbReference type="PROSITE" id="PS51668">
    <property type="entry name" value="TSAA_2"/>
    <property type="match status" value="1"/>
</dbReference>
<dbReference type="Proteomes" id="UP000549394">
    <property type="component" value="Unassembled WGS sequence"/>
</dbReference>
<evidence type="ECO:0000313" key="6">
    <source>
        <dbReference type="Proteomes" id="UP000549394"/>
    </source>
</evidence>
<dbReference type="OrthoDB" id="4882at2759"/>
<keyword evidence="6" id="KW-1185">Reference proteome</keyword>
<dbReference type="Pfam" id="PF01980">
    <property type="entry name" value="TrmO_N"/>
    <property type="match status" value="1"/>
</dbReference>
<feature type="region of interest" description="Disordered" evidence="3">
    <location>
        <begin position="1"/>
        <end position="21"/>
    </location>
</feature>
<dbReference type="NCBIfam" id="TIGR00104">
    <property type="entry name" value="tRNA_TsaA"/>
    <property type="match status" value="1"/>
</dbReference>
<accession>A0A7I8VR37</accession>
<dbReference type="InterPro" id="IPR023368">
    <property type="entry name" value="UPF0066_cons_site"/>
</dbReference>
<dbReference type="PANTHER" id="PTHR12818:SF0">
    <property type="entry name" value="TRNA (ADENINE(37)-N6)-METHYLTRANSFERASE"/>
    <property type="match status" value="1"/>
</dbReference>
<reference evidence="5 6" key="1">
    <citation type="submission" date="2020-08" db="EMBL/GenBank/DDBJ databases">
        <authorList>
            <person name="Hejnol A."/>
        </authorList>
    </citation>
    <scope>NUCLEOTIDE SEQUENCE [LARGE SCALE GENOMIC DNA]</scope>
</reference>
<evidence type="ECO:0000256" key="3">
    <source>
        <dbReference type="SAM" id="MobiDB-lite"/>
    </source>
</evidence>
<dbReference type="CDD" id="cd09281">
    <property type="entry name" value="UPF0066"/>
    <property type="match status" value="1"/>
</dbReference>
<dbReference type="SUPFAM" id="SSF118196">
    <property type="entry name" value="YaeB-like"/>
    <property type="match status" value="1"/>
</dbReference>
<comment type="caution">
    <text evidence="5">The sequence shown here is derived from an EMBL/GenBank/DDBJ whole genome shotgun (WGS) entry which is preliminary data.</text>
</comment>
<dbReference type="Gene3D" id="2.40.30.70">
    <property type="entry name" value="YaeB-like"/>
    <property type="match status" value="1"/>
</dbReference>